<dbReference type="NCBIfam" id="TIGR00830">
    <property type="entry name" value="PTBA"/>
    <property type="match status" value="1"/>
</dbReference>
<proteinExistence type="predicted"/>
<dbReference type="RefSeq" id="WP_181601122.1">
    <property type="nucleotide sequence ID" value="NZ_CP059378.1"/>
</dbReference>
<feature type="domain" description="PTS EIIA type-1" evidence="7">
    <location>
        <begin position="30"/>
        <end position="134"/>
    </location>
</feature>
<accession>A0A7D6VN48</accession>
<dbReference type="KEGG" id="cint:HZF06_17460"/>
<dbReference type="InterPro" id="IPR011055">
    <property type="entry name" value="Dup_hybrid_motif"/>
</dbReference>
<dbReference type="FunFam" id="2.70.70.10:FF:000001">
    <property type="entry name" value="PTS system glucose-specific IIA component"/>
    <property type="match status" value="1"/>
</dbReference>
<evidence type="ECO:0000256" key="6">
    <source>
        <dbReference type="ARBA" id="ARBA00022777"/>
    </source>
</evidence>
<dbReference type="InterPro" id="IPR050890">
    <property type="entry name" value="PTS_EIIA_component"/>
</dbReference>
<dbReference type="Gene3D" id="2.70.70.10">
    <property type="entry name" value="Glucose Permease (Domain IIA)"/>
    <property type="match status" value="1"/>
</dbReference>
<evidence type="ECO:0000259" key="7">
    <source>
        <dbReference type="PROSITE" id="PS51093"/>
    </source>
</evidence>
<organism evidence="8 9">
    <name type="scientific">Clostridium intestinale</name>
    <dbReference type="NCBI Taxonomy" id="36845"/>
    <lineage>
        <taxon>Bacteria</taxon>
        <taxon>Bacillati</taxon>
        <taxon>Bacillota</taxon>
        <taxon>Clostridia</taxon>
        <taxon>Eubacteriales</taxon>
        <taxon>Clostridiaceae</taxon>
        <taxon>Clostridium</taxon>
    </lineage>
</organism>
<dbReference type="PANTHER" id="PTHR45008">
    <property type="entry name" value="PTS SYSTEM GLUCOSE-SPECIFIC EIIA COMPONENT"/>
    <property type="match status" value="1"/>
</dbReference>
<evidence type="ECO:0000256" key="2">
    <source>
        <dbReference type="ARBA" id="ARBA00022448"/>
    </source>
</evidence>
<sequence>MFKFFKKTSDKEIIKAPISGKCIPLEEVKDEVFSSKMIGDGIAIDSTGDIVYAPADGTIATIVSSKHAVGMQLNNGVEILIHVGLETVELKGEGFTLLVNVNDKVKEGTPLIKIDRAFIESKGMSLVTPVIIIESEKYDIDKCAIGQEVYGGKNTVIEYRVK</sequence>
<keyword evidence="6" id="KW-0418">Kinase</keyword>
<dbReference type="Proteomes" id="UP000512286">
    <property type="component" value="Chromosome"/>
</dbReference>
<protein>
    <submittedName>
        <fullName evidence="8">PTS glucose transporter subunit IIA</fullName>
    </submittedName>
</protein>
<dbReference type="InterPro" id="IPR001127">
    <property type="entry name" value="PTS_EIIA_1_perm"/>
</dbReference>
<dbReference type="GO" id="GO:0009401">
    <property type="term" value="P:phosphoenolpyruvate-dependent sugar phosphotransferase system"/>
    <property type="evidence" value="ECO:0007669"/>
    <property type="project" value="UniProtKB-KW"/>
</dbReference>
<evidence type="ECO:0000256" key="5">
    <source>
        <dbReference type="ARBA" id="ARBA00022683"/>
    </source>
</evidence>
<gene>
    <name evidence="8" type="ORF">HZF06_17460</name>
</gene>
<dbReference type="PROSITE" id="PS51093">
    <property type="entry name" value="PTS_EIIA_TYPE_1"/>
    <property type="match status" value="1"/>
</dbReference>
<dbReference type="PANTHER" id="PTHR45008:SF1">
    <property type="entry name" value="PTS SYSTEM GLUCOSE-SPECIFIC EIIA COMPONENT"/>
    <property type="match status" value="1"/>
</dbReference>
<keyword evidence="5" id="KW-0598">Phosphotransferase system</keyword>
<evidence type="ECO:0000313" key="8">
    <source>
        <dbReference type="EMBL" id="QLY78856.1"/>
    </source>
</evidence>
<dbReference type="Pfam" id="PF00358">
    <property type="entry name" value="PTS_EIIA_1"/>
    <property type="match status" value="1"/>
</dbReference>
<evidence type="ECO:0000256" key="4">
    <source>
        <dbReference type="ARBA" id="ARBA00022679"/>
    </source>
</evidence>
<keyword evidence="3 8" id="KW-0762">Sugar transport</keyword>
<reference evidence="8 9" key="1">
    <citation type="submission" date="2020-07" db="EMBL/GenBank/DDBJ databases">
        <title>Electron transfer.</title>
        <authorList>
            <person name="Huang L."/>
            <person name="Liu X."/>
            <person name="Zhou S."/>
        </authorList>
    </citation>
    <scope>NUCLEOTIDE SEQUENCE [LARGE SCALE GENOMIC DNA]</scope>
    <source>
        <strain evidence="8 9">Lx1</strain>
    </source>
</reference>
<keyword evidence="4" id="KW-0808">Transferase</keyword>
<dbReference type="PROSITE" id="PS00371">
    <property type="entry name" value="PTS_EIIA_TYPE_1_HIS"/>
    <property type="match status" value="1"/>
</dbReference>
<name>A0A7D6VN48_9CLOT</name>
<keyword evidence="2" id="KW-0813">Transport</keyword>
<dbReference type="EMBL" id="CP059378">
    <property type="protein sequence ID" value="QLY78856.1"/>
    <property type="molecule type" value="Genomic_DNA"/>
</dbReference>
<dbReference type="SUPFAM" id="SSF51261">
    <property type="entry name" value="Duplicated hybrid motif"/>
    <property type="match status" value="1"/>
</dbReference>
<dbReference type="GO" id="GO:0005737">
    <property type="term" value="C:cytoplasm"/>
    <property type="evidence" value="ECO:0007669"/>
    <property type="project" value="UniProtKB-SubCell"/>
</dbReference>
<dbReference type="GO" id="GO:0016301">
    <property type="term" value="F:kinase activity"/>
    <property type="evidence" value="ECO:0007669"/>
    <property type="project" value="UniProtKB-KW"/>
</dbReference>
<evidence type="ECO:0000256" key="1">
    <source>
        <dbReference type="ARBA" id="ARBA00004496"/>
    </source>
</evidence>
<dbReference type="AlphaFoldDB" id="A0A7D6VN48"/>
<comment type="subcellular location">
    <subcellularLocation>
        <location evidence="1">Cytoplasm</location>
    </subcellularLocation>
</comment>
<evidence type="ECO:0000313" key="9">
    <source>
        <dbReference type="Proteomes" id="UP000512286"/>
    </source>
</evidence>
<evidence type="ECO:0000256" key="3">
    <source>
        <dbReference type="ARBA" id="ARBA00022597"/>
    </source>
</evidence>